<protein>
    <submittedName>
        <fullName evidence="2">Uncharacterized protein</fullName>
    </submittedName>
</protein>
<dbReference type="Proteomes" id="UP000031036">
    <property type="component" value="Unassembled WGS sequence"/>
</dbReference>
<feature type="non-terminal residue" evidence="2">
    <location>
        <position position="118"/>
    </location>
</feature>
<evidence type="ECO:0000313" key="3">
    <source>
        <dbReference type="Proteomes" id="UP000031036"/>
    </source>
</evidence>
<keyword evidence="3" id="KW-1185">Reference proteome</keyword>
<evidence type="ECO:0000313" key="2">
    <source>
        <dbReference type="EMBL" id="KHN78892.1"/>
    </source>
</evidence>
<keyword evidence="1" id="KW-0812">Transmembrane</keyword>
<keyword evidence="1" id="KW-0472">Membrane</keyword>
<sequence>MRVIYKPSSISEKSAFVIAITSAFRHRLAAFLVSFYASISFAAKPITIPEGVSLAQALMQYCLRRNDYALIACVSTPKQTAITCVFIATFGDCALANVLYWCFICVWSLICFLYLSIK</sequence>
<comment type="caution">
    <text evidence="2">The sequence shown here is derived from an EMBL/GenBank/DDBJ whole genome shotgun (WGS) entry which is preliminary data.</text>
</comment>
<evidence type="ECO:0000256" key="1">
    <source>
        <dbReference type="SAM" id="Phobius"/>
    </source>
</evidence>
<organism evidence="2 3">
    <name type="scientific">Toxocara canis</name>
    <name type="common">Canine roundworm</name>
    <dbReference type="NCBI Taxonomy" id="6265"/>
    <lineage>
        <taxon>Eukaryota</taxon>
        <taxon>Metazoa</taxon>
        <taxon>Ecdysozoa</taxon>
        <taxon>Nematoda</taxon>
        <taxon>Chromadorea</taxon>
        <taxon>Rhabditida</taxon>
        <taxon>Spirurina</taxon>
        <taxon>Ascaridomorpha</taxon>
        <taxon>Ascaridoidea</taxon>
        <taxon>Toxocaridae</taxon>
        <taxon>Toxocara</taxon>
    </lineage>
</organism>
<keyword evidence="1" id="KW-1133">Transmembrane helix</keyword>
<name>A0A0B2VBS4_TOXCA</name>
<feature type="transmembrane region" description="Helical" evidence="1">
    <location>
        <begin position="98"/>
        <end position="117"/>
    </location>
</feature>
<accession>A0A0B2VBS4</accession>
<dbReference type="AlphaFoldDB" id="A0A0B2VBS4"/>
<gene>
    <name evidence="2" type="ORF">Tcan_00889</name>
</gene>
<proteinExistence type="predicted"/>
<reference evidence="2 3" key="1">
    <citation type="submission" date="2014-11" db="EMBL/GenBank/DDBJ databases">
        <title>Genetic blueprint of the zoonotic pathogen Toxocara canis.</title>
        <authorList>
            <person name="Zhu X.-Q."/>
            <person name="Korhonen P.K."/>
            <person name="Cai H."/>
            <person name="Young N.D."/>
            <person name="Nejsum P."/>
            <person name="von Samson-Himmelstjerna G."/>
            <person name="Boag P.R."/>
            <person name="Tan P."/>
            <person name="Li Q."/>
            <person name="Min J."/>
            <person name="Yang Y."/>
            <person name="Wang X."/>
            <person name="Fang X."/>
            <person name="Hall R.S."/>
            <person name="Hofmann A."/>
            <person name="Sternberg P.W."/>
            <person name="Jex A.R."/>
            <person name="Gasser R.B."/>
        </authorList>
    </citation>
    <scope>NUCLEOTIDE SEQUENCE [LARGE SCALE GENOMIC DNA]</scope>
    <source>
        <strain evidence="2">PN_DK_2014</strain>
    </source>
</reference>
<dbReference type="EMBL" id="JPKZ01002006">
    <property type="protein sequence ID" value="KHN78892.1"/>
    <property type="molecule type" value="Genomic_DNA"/>
</dbReference>